<gene>
    <name evidence="3" type="ORF">BaRGS_00014192</name>
</gene>
<proteinExistence type="inferred from homology"/>
<name>A0ABD0L552_9CAEN</name>
<dbReference type="Gene3D" id="1.10.135.10">
    <property type="entry name" value="ATP:guanido phosphotransferase, N-terminal domain"/>
    <property type="match status" value="1"/>
</dbReference>
<dbReference type="PROSITE" id="PS51509">
    <property type="entry name" value="PHOSPHAGEN_KINASE_N"/>
    <property type="match status" value="1"/>
</dbReference>
<evidence type="ECO:0000313" key="4">
    <source>
        <dbReference type="Proteomes" id="UP001519460"/>
    </source>
</evidence>
<dbReference type="InterPro" id="IPR022413">
    <property type="entry name" value="ATP-guanido_PTrfase_N"/>
</dbReference>
<keyword evidence="4" id="KW-1185">Reference proteome</keyword>
<dbReference type="Proteomes" id="UP001519460">
    <property type="component" value="Unassembled WGS sequence"/>
</dbReference>
<accession>A0ABD0L552</accession>
<comment type="caution">
    <text evidence="3">The sequence shown here is derived from an EMBL/GenBank/DDBJ whole genome shotgun (WGS) entry which is preliminary data.</text>
</comment>
<evidence type="ECO:0000259" key="2">
    <source>
        <dbReference type="PROSITE" id="PS51509"/>
    </source>
</evidence>
<comment type="similarity">
    <text evidence="1">Belongs to the ATP:guanido phosphotransferase family.</text>
</comment>
<evidence type="ECO:0000313" key="3">
    <source>
        <dbReference type="EMBL" id="KAK7494539.1"/>
    </source>
</evidence>
<organism evidence="3 4">
    <name type="scientific">Batillaria attramentaria</name>
    <dbReference type="NCBI Taxonomy" id="370345"/>
    <lineage>
        <taxon>Eukaryota</taxon>
        <taxon>Metazoa</taxon>
        <taxon>Spiralia</taxon>
        <taxon>Lophotrochozoa</taxon>
        <taxon>Mollusca</taxon>
        <taxon>Gastropoda</taxon>
        <taxon>Caenogastropoda</taxon>
        <taxon>Sorbeoconcha</taxon>
        <taxon>Cerithioidea</taxon>
        <taxon>Batillariidae</taxon>
        <taxon>Batillaria</taxon>
    </lineage>
</organism>
<evidence type="ECO:0000256" key="1">
    <source>
        <dbReference type="PROSITE-ProRule" id="PRU00842"/>
    </source>
</evidence>
<dbReference type="Pfam" id="PF02807">
    <property type="entry name" value="ATP-gua_PtransN"/>
    <property type="match status" value="1"/>
</dbReference>
<feature type="domain" description="Phosphagen kinase N-terminal" evidence="2">
    <location>
        <begin position="4"/>
        <end position="76"/>
    </location>
</feature>
<dbReference type="EMBL" id="JACVVK020000082">
    <property type="protein sequence ID" value="KAK7494539.1"/>
    <property type="molecule type" value="Genomic_DNA"/>
</dbReference>
<sequence length="76" mass="8749">MATDLEELYKTLSEAESCKSLLKKHLTKEVFDALKERRTSLGGTLADCIRSGKEIKHRHFLKCKLLRQRMGARRSS</sequence>
<dbReference type="AlphaFoldDB" id="A0ABD0L552"/>
<protein>
    <recommendedName>
        <fullName evidence="2">Phosphagen kinase N-terminal domain-containing protein</fullName>
    </recommendedName>
</protein>
<dbReference type="SUPFAM" id="SSF48034">
    <property type="entry name" value="Guanido kinase N-terminal domain"/>
    <property type="match status" value="1"/>
</dbReference>
<dbReference type="InterPro" id="IPR036802">
    <property type="entry name" value="ATP-guanido_PTrfase_N_sf"/>
</dbReference>
<reference evidence="3 4" key="1">
    <citation type="journal article" date="2023" name="Sci. Data">
        <title>Genome assembly of the Korean intertidal mud-creeper Batillaria attramentaria.</title>
        <authorList>
            <person name="Patra A.K."/>
            <person name="Ho P.T."/>
            <person name="Jun S."/>
            <person name="Lee S.J."/>
            <person name="Kim Y."/>
            <person name="Won Y.J."/>
        </authorList>
    </citation>
    <scope>NUCLEOTIDE SEQUENCE [LARGE SCALE GENOMIC DNA]</scope>
    <source>
        <strain evidence="3">Wonlab-2016</strain>
    </source>
</reference>